<keyword evidence="15" id="KW-1185">Reference proteome</keyword>
<dbReference type="EC" id="2.3.1.282" evidence="5"/>
<evidence type="ECO:0000256" key="9">
    <source>
        <dbReference type="ARBA" id="ARBA00030465"/>
    </source>
</evidence>
<protein>
    <recommendedName>
        <fullName evidence="6">Phthiocerol/phthiodiolone dimycocerosyl transferase</fullName>
        <ecNumber evidence="5">2.3.1.282</ecNumber>
    </recommendedName>
    <alternativeName>
        <fullName evidence="11">Acyltransferase PapA5</fullName>
    </alternativeName>
    <alternativeName>
        <fullName evidence="9">Phthiocerol/phthiodiolone O-acyltransferase</fullName>
    </alternativeName>
    <alternativeName>
        <fullName evidence="10">Polyketide synthase-associated protein A5</fullName>
    </alternativeName>
</protein>
<name>A0A7X0EV68_9PSED</name>
<dbReference type="Pfam" id="PF00668">
    <property type="entry name" value="Condensation"/>
    <property type="match status" value="1"/>
</dbReference>
<dbReference type="InterPro" id="IPR023213">
    <property type="entry name" value="CAT-like_dom_sf"/>
</dbReference>
<sequence>MTTVTGRPLGQIETSMALMHQLNGTTQTTSLLSLSGALSAEVIQRAAAALHARHPLLHSRIVEHSNALHFCTDVPFAQIDVQCVASPENLQPNELLQQQLGQVLDPSRQLWRLLVLSNSQADRHHLLLTCHHAIVDAASLVQLLDELLEDCERLYGGLALQRTAELLPEALEEHLTAATTPAHACTTPPPMPFLQTLALEQRTTGVSRLLLPKGLSSHLQNLAGQQQLSLNSLLAGALLKSAQDIGLGTQIRIGTAVSLRQRAARTIASSSIGCFIGVAHQCLAVANRPLLDVARDYQQQLRTSLPMQALRQPDIGLVARRSAIELLRQQQHFSQGIALTNHGSIHFSPRRHLQIHDYANVASRVAGNFAVALHLTRFQGALSLCFTFAKPLMSEARIHLLQRKLQQTLLTLHPATETTP</sequence>
<evidence type="ECO:0000256" key="4">
    <source>
        <dbReference type="ARBA" id="ARBA00006558"/>
    </source>
</evidence>
<comment type="caution">
    <text evidence="14">The sequence shown here is derived from an EMBL/GenBank/DDBJ whole genome shotgun (WGS) entry which is preliminary data.</text>
</comment>
<dbReference type="RefSeq" id="WP_184684799.1">
    <property type="nucleotide sequence ID" value="NZ_JACHLL010000006.1"/>
</dbReference>
<dbReference type="Pfam" id="PF16911">
    <property type="entry name" value="PapA_C"/>
    <property type="match status" value="1"/>
</dbReference>
<dbReference type="InterPro" id="IPR052058">
    <property type="entry name" value="Alcohol_O-acetyltransferase"/>
</dbReference>
<organism evidence="14 15">
    <name type="scientific">Pseudomonas fluvialis</name>
    <dbReference type="NCBI Taxonomy" id="1793966"/>
    <lineage>
        <taxon>Bacteria</taxon>
        <taxon>Pseudomonadati</taxon>
        <taxon>Pseudomonadota</taxon>
        <taxon>Gammaproteobacteria</taxon>
        <taxon>Pseudomonadales</taxon>
        <taxon>Pseudomonadaceae</taxon>
        <taxon>Pseudomonas</taxon>
    </lineage>
</organism>
<gene>
    <name evidence="14" type="ORF">HNP49_003122</name>
</gene>
<comment type="similarity">
    <text evidence="4">Belongs to the acyltransferase PapA5 family.</text>
</comment>
<dbReference type="SUPFAM" id="SSF52777">
    <property type="entry name" value="CoA-dependent acyltransferases"/>
    <property type="match status" value="2"/>
</dbReference>
<keyword evidence="8" id="KW-0012">Acyltransferase</keyword>
<evidence type="ECO:0000256" key="6">
    <source>
        <dbReference type="ARBA" id="ARBA00013449"/>
    </source>
</evidence>
<accession>A0A7X0EV68</accession>
<evidence type="ECO:0000256" key="7">
    <source>
        <dbReference type="ARBA" id="ARBA00022679"/>
    </source>
</evidence>
<dbReference type="Proteomes" id="UP000557193">
    <property type="component" value="Unassembled WGS sequence"/>
</dbReference>
<evidence type="ECO:0000256" key="1">
    <source>
        <dbReference type="ARBA" id="ARBA00000026"/>
    </source>
</evidence>
<feature type="domain" description="Phthiocerol/phthiodiolone dimycocerosyl transferase C-terminal" evidence="13">
    <location>
        <begin position="203"/>
        <end position="363"/>
    </location>
</feature>
<dbReference type="InterPro" id="IPR031641">
    <property type="entry name" value="PapA_C"/>
</dbReference>
<comment type="catalytic activity">
    <reaction evidence="3">
        <text>2 a mycocerosyl-[mycocerosic acid synthase] + a phthiodiolone = a dimycocerosyl phthiodiolone + 2 holo-[mycocerosic acid synthase].</text>
        <dbReference type="EC" id="2.3.1.282"/>
    </reaction>
</comment>
<reference evidence="14 15" key="1">
    <citation type="submission" date="2020-08" db="EMBL/GenBank/DDBJ databases">
        <title>Functional genomics of gut bacteria from endangered species of beetles.</title>
        <authorList>
            <person name="Carlos-Shanley C."/>
        </authorList>
    </citation>
    <scope>NUCLEOTIDE SEQUENCE [LARGE SCALE GENOMIC DNA]</scope>
    <source>
        <strain evidence="14 15">S00202</strain>
    </source>
</reference>
<evidence type="ECO:0000256" key="8">
    <source>
        <dbReference type="ARBA" id="ARBA00023315"/>
    </source>
</evidence>
<proteinExistence type="inferred from homology"/>
<comment type="catalytic activity">
    <reaction evidence="1">
        <text>2 a mycocerosyl-[mycocerosic acid synthase] + a phthiocerol = a dimycocerosyl phthiocerol + 2 holo-[mycocerosic acid synthase].</text>
        <dbReference type="EC" id="2.3.1.282"/>
    </reaction>
</comment>
<evidence type="ECO:0000259" key="13">
    <source>
        <dbReference type="Pfam" id="PF16911"/>
    </source>
</evidence>
<evidence type="ECO:0000256" key="10">
    <source>
        <dbReference type="ARBA" id="ARBA00032317"/>
    </source>
</evidence>
<evidence type="ECO:0000256" key="3">
    <source>
        <dbReference type="ARBA" id="ARBA00001907"/>
    </source>
</evidence>
<dbReference type="Gene3D" id="3.30.559.30">
    <property type="entry name" value="Nonribosomal peptide synthetase, condensation domain"/>
    <property type="match status" value="1"/>
</dbReference>
<dbReference type="PANTHER" id="PTHR28037:SF1">
    <property type="entry name" value="ALCOHOL O-ACETYLTRANSFERASE 1-RELATED"/>
    <property type="match status" value="1"/>
</dbReference>
<evidence type="ECO:0000256" key="11">
    <source>
        <dbReference type="ARBA" id="ARBA00033407"/>
    </source>
</evidence>
<evidence type="ECO:0000259" key="12">
    <source>
        <dbReference type="Pfam" id="PF00668"/>
    </source>
</evidence>
<dbReference type="GO" id="GO:0016746">
    <property type="term" value="F:acyltransferase activity"/>
    <property type="evidence" value="ECO:0007669"/>
    <property type="project" value="UniProtKB-KW"/>
</dbReference>
<dbReference type="EMBL" id="JACHLL010000006">
    <property type="protein sequence ID" value="MBB6342934.1"/>
    <property type="molecule type" value="Genomic_DNA"/>
</dbReference>
<dbReference type="InterPro" id="IPR001242">
    <property type="entry name" value="Condensation_dom"/>
</dbReference>
<dbReference type="Gene3D" id="3.30.559.10">
    <property type="entry name" value="Chloramphenicol acetyltransferase-like domain"/>
    <property type="match status" value="1"/>
</dbReference>
<dbReference type="AlphaFoldDB" id="A0A7X0EV68"/>
<dbReference type="PANTHER" id="PTHR28037">
    <property type="entry name" value="ALCOHOL O-ACETYLTRANSFERASE 1-RELATED"/>
    <property type="match status" value="1"/>
</dbReference>
<keyword evidence="7" id="KW-0808">Transferase</keyword>
<evidence type="ECO:0000256" key="5">
    <source>
        <dbReference type="ARBA" id="ARBA00012866"/>
    </source>
</evidence>
<evidence type="ECO:0000313" key="14">
    <source>
        <dbReference type="EMBL" id="MBB6342934.1"/>
    </source>
</evidence>
<feature type="domain" description="Condensation" evidence="12">
    <location>
        <begin position="28"/>
        <end position="155"/>
    </location>
</feature>
<evidence type="ECO:0000256" key="2">
    <source>
        <dbReference type="ARBA" id="ARBA00000625"/>
    </source>
</evidence>
<comment type="catalytic activity">
    <reaction evidence="2">
        <text>2 a mycocerosyl-[mycocerosic acid synthase] + a phenolphthiocerol = a dimycocerosyl phenolphthiocerol + 2 holo-[mycocerosic acid synthase].</text>
        <dbReference type="EC" id="2.3.1.282"/>
    </reaction>
</comment>
<evidence type="ECO:0000313" key="15">
    <source>
        <dbReference type="Proteomes" id="UP000557193"/>
    </source>
</evidence>